<keyword evidence="2" id="KW-1185">Reference proteome</keyword>
<dbReference type="Proteomes" id="UP000680304">
    <property type="component" value="Unassembled WGS sequence"/>
</dbReference>
<evidence type="ECO:0000313" key="2">
    <source>
        <dbReference type="Proteomes" id="UP000680304"/>
    </source>
</evidence>
<sequence>MYADMSPSKAAPILESLTMEELVLVLDSMKASSRSKIMEKLTPQTAAEASMRLKDLLPVKDRQMAALQARANATGTAGQKAGSVLLEDGQLQATFSSMDPKQAGALLLKMSEVSPSKVLRILSALDDRARSGILAAMAEADDAVTAQLVSKLMAGK</sequence>
<reference evidence="1 2" key="1">
    <citation type="submission" date="2021-04" db="EMBL/GenBank/DDBJ databases">
        <title>Draft genome sequence of Paenibacillus cisolokensis, LC2-13A.</title>
        <authorList>
            <person name="Uke A."/>
            <person name="Chhe C."/>
            <person name="Baramee S."/>
            <person name="Kosugi A."/>
        </authorList>
    </citation>
    <scope>NUCLEOTIDE SEQUENCE [LARGE SCALE GENOMIC DNA]</scope>
    <source>
        <strain evidence="1 2">LC2-13A</strain>
    </source>
</reference>
<dbReference type="EMBL" id="BOVJ01000127">
    <property type="protein sequence ID" value="GIQ65299.1"/>
    <property type="molecule type" value="Genomic_DNA"/>
</dbReference>
<dbReference type="Gene3D" id="1.10.220.30">
    <property type="match status" value="1"/>
</dbReference>
<gene>
    <name evidence="1" type="ORF">PACILC2_38670</name>
</gene>
<evidence type="ECO:0000313" key="1">
    <source>
        <dbReference type="EMBL" id="GIQ65299.1"/>
    </source>
</evidence>
<organism evidence="1 2">
    <name type="scientific">Paenibacillus cisolokensis</name>
    <dbReference type="NCBI Taxonomy" id="1658519"/>
    <lineage>
        <taxon>Bacteria</taxon>
        <taxon>Bacillati</taxon>
        <taxon>Bacillota</taxon>
        <taxon>Bacilli</taxon>
        <taxon>Bacillales</taxon>
        <taxon>Paenibacillaceae</taxon>
        <taxon>Paenibacillus</taxon>
    </lineage>
</organism>
<dbReference type="RefSeq" id="WP_244863597.1">
    <property type="nucleotide sequence ID" value="NZ_BOVJ01000127.1"/>
</dbReference>
<evidence type="ECO:0008006" key="3">
    <source>
        <dbReference type="Google" id="ProtNLM"/>
    </source>
</evidence>
<accession>A0ABQ4NBI7</accession>
<proteinExistence type="predicted"/>
<name>A0ABQ4NBI7_9BACL</name>
<protein>
    <recommendedName>
        <fullName evidence="3">Magnesium transporter MgtE intracellular domain-containing protein</fullName>
    </recommendedName>
</protein>
<comment type="caution">
    <text evidence="1">The sequence shown here is derived from an EMBL/GenBank/DDBJ whole genome shotgun (WGS) entry which is preliminary data.</text>
</comment>
<dbReference type="SUPFAM" id="SSF158791">
    <property type="entry name" value="MgtE N-terminal domain-like"/>
    <property type="match status" value="1"/>
</dbReference>